<dbReference type="InterPro" id="IPR036865">
    <property type="entry name" value="CRAL-TRIO_dom_sf"/>
</dbReference>
<feature type="compositionally biased region" description="Basic and acidic residues" evidence="1">
    <location>
        <begin position="376"/>
        <end position="389"/>
    </location>
</feature>
<dbReference type="Pfam" id="PF00650">
    <property type="entry name" value="CRAL_TRIO"/>
    <property type="match status" value="1"/>
</dbReference>
<dbReference type="OrthoDB" id="30289at2759"/>
<evidence type="ECO:0000256" key="1">
    <source>
        <dbReference type="SAM" id="MobiDB-lite"/>
    </source>
</evidence>
<reference evidence="3" key="1">
    <citation type="submission" date="2020-03" db="EMBL/GenBank/DDBJ databases">
        <title>A mixture of massive structural variations and highly conserved coding sequences in Ustilaginoidea virens genome.</title>
        <authorList>
            <person name="Zhang K."/>
            <person name="Zhao Z."/>
            <person name="Zhang Z."/>
            <person name="Li Y."/>
            <person name="Hsiang T."/>
            <person name="Sun W."/>
        </authorList>
    </citation>
    <scope>NUCLEOTIDE SEQUENCE</scope>
    <source>
        <strain evidence="3">UV-8b</strain>
    </source>
</reference>
<keyword evidence="4" id="KW-1185">Reference proteome</keyword>
<dbReference type="SUPFAM" id="SSF46938">
    <property type="entry name" value="CRAL/TRIO N-terminal domain"/>
    <property type="match status" value="1"/>
</dbReference>
<gene>
    <name evidence="3" type="ORF">UV8b_04975</name>
</gene>
<dbReference type="InterPro" id="IPR051026">
    <property type="entry name" value="PI/PC_transfer"/>
</dbReference>
<feature type="compositionally biased region" description="Polar residues" evidence="1">
    <location>
        <begin position="431"/>
        <end position="444"/>
    </location>
</feature>
<accession>A0A8E5HSB8</accession>
<dbReference type="PANTHER" id="PTHR45657:SF3">
    <property type="entry name" value="TRANSPORTER, PUTATIVE (AFU_ORTHOLOGUE AFUA_5G09260)-RELATED"/>
    <property type="match status" value="1"/>
</dbReference>
<evidence type="ECO:0000259" key="2">
    <source>
        <dbReference type="PROSITE" id="PS50191"/>
    </source>
</evidence>
<name>A0A8E5HSB8_USTVR</name>
<dbReference type="Gene3D" id="1.10.8.20">
    <property type="entry name" value="N-terminal domain of phosphatidylinositol transfer protein sec14p"/>
    <property type="match status" value="1"/>
</dbReference>
<dbReference type="InterPro" id="IPR011074">
    <property type="entry name" value="CRAL/TRIO_N_dom"/>
</dbReference>
<dbReference type="Pfam" id="PF03765">
    <property type="entry name" value="CRAL_TRIO_N"/>
    <property type="match status" value="1"/>
</dbReference>
<dbReference type="PROSITE" id="PS50191">
    <property type="entry name" value="CRAL_TRIO"/>
    <property type="match status" value="1"/>
</dbReference>
<dbReference type="KEGG" id="uvi:66065753"/>
<feature type="domain" description="CRAL-TRIO" evidence="2">
    <location>
        <begin position="116"/>
        <end position="310"/>
    </location>
</feature>
<dbReference type="CDD" id="cd00170">
    <property type="entry name" value="SEC14"/>
    <property type="match status" value="1"/>
</dbReference>
<dbReference type="InterPro" id="IPR001251">
    <property type="entry name" value="CRAL-TRIO_dom"/>
</dbReference>
<dbReference type="InterPro" id="IPR036273">
    <property type="entry name" value="CRAL/TRIO_N_dom_sf"/>
</dbReference>
<evidence type="ECO:0000313" key="4">
    <source>
        <dbReference type="Proteomes" id="UP000027002"/>
    </source>
</evidence>
<feature type="compositionally biased region" description="Polar residues" evidence="1">
    <location>
        <begin position="390"/>
        <end position="402"/>
    </location>
</feature>
<dbReference type="AlphaFoldDB" id="A0A8E5HSB8"/>
<feature type="region of interest" description="Disordered" evidence="1">
    <location>
        <begin position="373"/>
        <end position="444"/>
    </location>
</feature>
<evidence type="ECO:0000313" key="3">
    <source>
        <dbReference type="EMBL" id="QUC20734.1"/>
    </source>
</evidence>
<dbReference type="RefSeq" id="XP_042998407.1">
    <property type="nucleotide sequence ID" value="XM_043142473.1"/>
</dbReference>
<proteinExistence type="predicted"/>
<dbReference type="PANTHER" id="PTHR45657">
    <property type="entry name" value="CRAL-TRIO DOMAIN-CONTAINING PROTEIN YKL091C-RELATED"/>
    <property type="match status" value="1"/>
</dbReference>
<dbReference type="SMART" id="SM00516">
    <property type="entry name" value="SEC14"/>
    <property type="match status" value="1"/>
</dbReference>
<organism evidence="3 4">
    <name type="scientific">Ustilaginoidea virens</name>
    <name type="common">Rice false smut fungus</name>
    <name type="synonym">Villosiclava virens</name>
    <dbReference type="NCBI Taxonomy" id="1159556"/>
    <lineage>
        <taxon>Eukaryota</taxon>
        <taxon>Fungi</taxon>
        <taxon>Dikarya</taxon>
        <taxon>Ascomycota</taxon>
        <taxon>Pezizomycotina</taxon>
        <taxon>Sordariomycetes</taxon>
        <taxon>Hypocreomycetidae</taxon>
        <taxon>Hypocreales</taxon>
        <taxon>Clavicipitaceae</taxon>
        <taxon>Ustilaginoidea</taxon>
    </lineage>
</organism>
<dbReference type="SUPFAM" id="SSF52087">
    <property type="entry name" value="CRAL/TRIO domain"/>
    <property type="match status" value="1"/>
</dbReference>
<dbReference type="Proteomes" id="UP000027002">
    <property type="component" value="Chromosome 4"/>
</dbReference>
<protein>
    <recommendedName>
        <fullName evidence="2">CRAL-TRIO domain-containing protein</fullName>
    </recommendedName>
</protein>
<sequence>MADLAPAPSATSATSATATRVKSYTSTASHLAYPRGHLGYLSVHEEDALANFKQVLEQRGAWKRGPPASHDDQTLLRYLRARRWVVNDAYKQFKDTEVWRAANNIETLYRTIELEAYEQSRRLYPQWTGRRDRRGNPLYVYEMRHLNSQTVSEYERSGAKSTFSDAKTDGKTPPGLLRLFALYENLTRFSQPFCTQLSDRECPDVPVSMSTNIIDASGVGLKQFWNLKNHMQAASQLATAHYPETLDKIFVVGAPPFFGTVWGWIKRWFDPMTVSKIFVLSPHEVKPTLEAFIEPRNIPKKYGGELDFGFGRPCVPDPSWDGVVSWENGYTSFPSGPLSWEEVDDGQRVACVALGKEGGKPRNVIICTMPKLWPPRMDERDSHQTESEKATTNQGSEPTQAAQGAMDEGDETVGAFTNGHFEEKMRLAGETNESASLAQTATAA</sequence>
<dbReference type="SMART" id="SM01100">
    <property type="entry name" value="CRAL_TRIO_N"/>
    <property type="match status" value="1"/>
</dbReference>
<dbReference type="EMBL" id="CP072756">
    <property type="protein sequence ID" value="QUC20734.1"/>
    <property type="molecule type" value="Genomic_DNA"/>
</dbReference>
<dbReference type="GeneID" id="66065753"/>
<dbReference type="Gene3D" id="3.40.525.10">
    <property type="entry name" value="CRAL-TRIO lipid binding domain"/>
    <property type="match status" value="1"/>
</dbReference>